<evidence type="ECO:0000256" key="4">
    <source>
        <dbReference type="ARBA" id="ARBA00022670"/>
    </source>
</evidence>
<comment type="cofactor">
    <cofactor evidence="1">
        <name>Zn(2+)</name>
        <dbReference type="ChEBI" id="CHEBI:29105"/>
    </cofactor>
</comment>
<dbReference type="Gene3D" id="2.30.42.10">
    <property type="match status" value="1"/>
</dbReference>
<feature type="domain" description="Peptidase M50" evidence="12">
    <location>
        <begin position="9"/>
        <end position="354"/>
    </location>
</feature>
<evidence type="ECO:0000256" key="2">
    <source>
        <dbReference type="ARBA" id="ARBA00004141"/>
    </source>
</evidence>
<evidence type="ECO:0000256" key="6">
    <source>
        <dbReference type="ARBA" id="ARBA00022801"/>
    </source>
</evidence>
<evidence type="ECO:0000256" key="1">
    <source>
        <dbReference type="ARBA" id="ARBA00001947"/>
    </source>
</evidence>
<feature type="transmembrane region" description="Helical" evidence="11">
    <location>
        <begin position="312"/>
        <end position="335"/>
    </location>
</feature>
<comment type="caution">
    <text evidence="14">The sequence shown here is derived from an EMBL/GenBank/DDBJ whole genome shotgun (WGS) entry which is preliminary data.</text>
</comment>
<evidence type="ECO:0000313" key="15">
    <source>
        <dbReference type="Proteomes" id="UP000677913"/>
    </source>
</evidence>
<sequence length="402" mass="42243">MNVLGALLFVLALLVSIVLHEAGHMVCARWSGGKVTEFFVGFGTRLWSFKRGETEYGIKAIPAGGYVKIVGMTDLDEIEPGDEDRALKNKPARMRLLTLSAGSLTHFLIALVLFFLSPMLFGVQKADTSARVGHVSACLTSDGSPDESCAAGSKPSPAARAGLSTGDLITAIAGRPIKNFDDLATALHQLPAGQPSALEYTDPQGRAHATTVVPVGVKSVTYPDGHTAAGSLVGLGQNSYTQHYSPISAAGYSGQQFGSMIVNTFKGLGSIPAAIPKLFTATVDHTQRSASSPVGVVGMAQISGTIIGQAGFAGFFALVAAVNVFIGVFNLLPILPLDGGHVAVLLYEEARKRLYRLLHRPAPGRVDLNKLMPVAYAFLLVFVGLTLLLLAADITNPIHLPS</sequence>
<comment type="similarity">
    <text evidence="3">Belongs to the peptidase M50B family.</text>
</comment>
<accession>A0A8J7WIK1</accession>
<dbReference type="PANTHER" id="PTHR42837">
    <property type="entry name" value="REGULATOR OF SIGMA-E PROTEASE RSEP"/>
    <property type="match status" value="1"/>
</dbReference>
<dbReference type="AlphaFoldDB" id="A0A8J7WIK1"/>
<dbReference type="Proteomes" id="UP000677913">
    <property type="component" value="Unassembled WGS sequence"/>
</dbReference>
<evidence type="ECO:0000313" key="14">
    <source>
        <dbReference type="EMBL" id="MBS2962861.1"/>
    </source>
</evidence>
<dbReference type="EMBL" id="JAGSXH010000016">
    <property type="protein sequence ID" value="MBS2962861.1"/>
    <property type="molecule type" value="Genomic_DNA"/>
</dbReference>
<dbReference type="InterPro" id="IPR004387">
    <property type="entry name" value="Pept_M50_Zn"/>
</dbReference>
<reference evidence="14" key="1">
    <citation type="submission" date="2021-04" db="EMBL/GenBank/DDBJ databases">
        <title>Genome based classification of Actinospica acidithermotolerans sp. nov., an actinobacterium isolated from an Indonesian hot spring.</title>
        <authorList>
            <person name="Kusuma A.B."/>
            <person name="Putra K.E."/>
            <person name="Nafisah S."/>
            <person name="Loh J."/>
            <person name="Nouioui I."/>
            <person name="Goodfellow M."/>
        </authorList>
    </citation>
    <scope>NUCLEOTIDE SEQUENCE</scope>
    <source>
        <strain evidence="14">DSM 45618</strain>
    </source>
</reference>
<feature type="domain" description="PDZ" evidence="13">
    <location>
        <begin position="154"/>
        <end position="189"/>
    </location>
</feature>
<keyword evidence="8 11" id="KW-1133">Transmembrane helix</keyword>
<keyword evidence="6" id="KW-0378">Hydrolase</keyword>
<keyword evidence="5 11" id="KW-0812">Transmembrane</keyword>
<dbReference type="Pfam" id="PF17820">
    <property type="entry name" value="PDZ_6"/>
    <property type="match status" value="1"/>
</dbReference>
<dbReference type="InterPro" id="IPR036034">
    <property type="entry name" value="PDZ_sf"/>
</dbReference>
<dbReference type="InterPro" id="IPR008915">
    <property type="entry name" value="Peptidase_M50"/>
</dbReference>
<evidence type="ECO:0000256" key="11">
    <source>
        <dbReference type="SAM" id="Phobius"/>
    </source>
</evidence>
<dbReference type="PANTHER" id="PTHR42837:SF2">
    <property type="entry name" value="MEMBRANE METALLOPROTEASE ARASP2, CHLOROPLASTIC-RELATED"/>
    <property type="match status" value="1"/>
</dbReference>
<evidence type="ECO:0000259" key="12">
    <source>
        <dbReference type="Pfam" id="PF02163"/>
    </source>
</evidence>
<keyword evidence="4" id="KW-0645">Protease</keyword>
<evidence type="ECO:0000256" key="9">
    <source>
        <dbReference type="ARBA" id="ARBA00023049"/>
    </source>
</evidence>
<proteinExistence type="inferred from homology"/>
<dbReference type="SUPFAM" id="SSF50156">
    <property type="entry name" value="PDZ domain-like"/>
    <property type="match status" value="1"/>
</dbReference>
<feature type="transmembrane region" description="Helical" evidence="11">
    <location>
        <begin position="96"/>
        <end position="116"/>
    </location>
</feature>
<evidence type="ECO:0000256" key="8">
    <source>
        <dbReference type="ARBA" id="ARBA00022989"/>
    </source>
</evidence>
<dbReference type="InterPro" id="IPR041489">
    <property type="entry name" value="PDZ_6"/>
</dbReference>
<evidence type="ECO:0000256" key="5">
    <source>
        <dbReference type="ARBA" id="ARBA00022692"/>
    </source>
</evidence>
<dbReference type="GO" id="GO:0004222">
    <property type="term" value="F:metalloendopeptidase activity"/>
    <property type="evidence" value="ECO:0007669"/>
    <property type="project" value="InterPro"/>
</dbReference>
<evidence type="ECO:0000256" key="10">
    <source>
        <dbReference type="ARBA" id="ARBA00023136"/>
    </source>
</evidence>
<dbReference type="GO" id="GO:0016020">
    <property type="term" value="C:membrane"/>
    <property type="evidence" value="ECO:0007669"/>
    <property type="project" value="UniProtKB-SubCell"/>
</dbReference>
<dbReference type="GO" id="GO:0006508">
    <property type="term" value="P:proteolysis"/>
    <property type="evidence" value="ECO:0007669"/>
    <property type="project" value="UniProtKB-KW"/>
</dbReference>
<organism evidence="14 15">
    <name type="scientific">Actinocrinis puniceicyclus</name>
    <dbReference type="NCBI Taxonomy" id="977794"/>
    <lineage>
        <taxon>Bacteria</taxon>
        <taxon>Bacillati</taxon>
        <taxon>Actinomycetota</taxon>
        <taxon>Actinomycetes</taxon>
        <taxon>Catenulisporales</taxon>
        <taxon>Actinospicaceae</taxon>
        <taxon>Actinocrinis</taxon>
    </lineage>
</organism>
<gene>
    <name evidence="14" type="ORF">KGA66_07395</name>
</gene>
<feature type="transmembrane region" description="Helical" evidence="11">
    <location>
        <begin position="374"/>
        <end position="392"/>
    </location>
</feature>
<evidence type="ECO:0000256" key="3">
    <source>
        <dbReference type="ARBA" id="ARBA00007931"/>
    </source>
</evidence>
<keyword evidence="7" id="KW-0862">Zinc</keyword>
<comment type="subcellular location">
    <subcellularLocation>
        <location evidence="2">Membrane</location>
        <topology evidence="2">Multi-pass membrane protein</topology>
    </subcellularLocation>
</comment>
<keyword evidence="10 11" id="KW-0472">Membrane</keyword>
<keyword evidence="9 14" id="KW-0482">Metalloprotease</keyword>
<protein>
    <submittedName>
        <fullName evidence="14">RIP metalloprotease</fullName>
    </submittedName>
</protein>
<dbReference type="RefSeq" id="WP_211465981.1">
    <property type="nucleotide sequence ID" value="NZ_JAGSXH010000016.1"/>
</dbReference>
<dbReference type="Pfam" id="PF02163">
    <property type="entry name" value="Peptidase_M50"/>
    <property type="match status" value="1"/>
</dbReference>
<evidence type="ECO:0000259" key="13">
    <source>
        <dbReference type="Pfam" id="PF17820"/>
    </source>
</evidence>
<dbReference type="CDD" id="cd06163">
    <property type="entry name" value="S2P-M50_PDZ_RseP-like"/>
    <property type="match status" value="1"/>
</dbReference>
<evidence type="ECO:0000256" key="7">
    <source>
        <dbReference type="ARBA" id="ARBA00022833"/>
    </source>
</evidence>
<keyword evidence="15" id="KW-1185">Reference proteome</keyword>
<name>A0A8J7WIK1_9ACTN</name>